<feature type="non-terminal residue" evidence="1">
    <location>
        <position position="76"/>
    </location>
</feature>
<protein>
    <submittedName>
        <fullName evidence="1">Uncharacterized protein</fullName>
    </submittedName>
</protein>
<evidence type="ECO:0000313" key="2">
    <source>
        <dbReference type="Proteomes" id="UP000649617"/>
    </source>
</evidence>
<accession>A0A812RCN6</accession>
<name>A0A812RCN6_SYMPI</name>
<sequence length="76" mass="8406">ALAALPLASLSESSDRRKLPFDLLWRALGEVTIERVRRALLVCMAAVVAQLFAIMWMSSRQAKGLVPPEQMPCVEP</sequence>
<gene>
    <name evidence="1" type="ORF">SPIL2461_LOCUS10624</name>
</gene>
<dbReference type="OrthoDB" id="10476460at2759"/>
<comment type="caution">
    <text evidence="1">The sequence shown here is derived from an EMBL/GenBank/DDBJ whole genome shotgun (WGS) entry which is preliminary data.</text>
</comment>
<evidence type="ECO:0000313" key="1">
    <source>
        <dbReference type="EMBL" id="CAE7434758.1"/>
    </source>
</evidence>
<dbReference type="EMBL" id="CAJNIZ010020001">
    <property type="protein sequence ID" value="CAE7434758.1"/>
    <property type="molecule type" value="Genomic_DNA"/>
</dbReference>
<reference evidence="1" key="1">
    <citation type="submission" date="2021-02" db="EMBL/GenBank/DDBJ databases">
        <authorList>
            <person name="Dougan E. K."/>
            <person name="Rhodes N."/>
            <person name="Thang M."/>
            <person name="Chan C."/>
        </authorList>
    </citation>
    <scope>NUCLEOTIDE SEQUENCE</scope>
</reference>
<dbReference type="AlphaFoldDB" id="A0A812RCN6"/>
<proteinExistence type="predicted"/>
<dbReference type="Proteomes" id="UP000649617">
    <property type="component" value="Unassembled WGS sequence"/>
</dbReference>
<organism evidence="1 2">
    <name type="scientific">Symbiodinium pilosum</name>
    <name type="common">Dinoflagellate</name>
    <dbReference type="NCBI Taxonomy" id="2952"/>
    <lineage>
        <taxon>Eukaryota</taxon>
        <taxon>Sar</taxon>
        <taxon>Alveolata</taxon>
        <taxon>Dinophyceae</taxon>
        <taxon>Suessiales</taxon>
        <taxon>Symbiodiniaceae</taxon>
        <taxon>Symbiodinium</taxon>
    </lineage>
</organism>
<keyword evidence="2" id="KW-1185">Reference proteome</keyword>
<feature type="non-terminal residue" evidence="1">
    <location>
        <position position="1"/>
    </location>
</feature>